<reference evidence="1 3" key="1">
    <citation type="submission" date="2024-02" db="EMBL/GenBank/DDBJ databases">
        <authorList>
            <person name="Chen Y."/>
            <person name="Shah S."/>
            <person name="Dougan E. K."/>
            <person name="Thang M."/>
            <person name="Chan C."/>
        </authorList>
    </citation>
    <scope>NUCLEOTIDE SEQUENCE [LARGE SCALE GENOMIC DNA]</scope>
</reference>
<keyword evidence="1" id="KW-0687">Ribonucleoprotein</keyword>
<comment type="caution">
    <text evidence="1">The sequence shown here is derived from an EMBL/GenBank/DDBJ whole genome shotgun (WGS) entry which is preliminary data.</text>
</comment>
<dbReference type="EMBL" id="CAXAMM010040851">
    <property type="protein sequence ID" value="CAK9095810.1"/>
    <property type="molecule type" value="Genomic_DNA"/>
</dbReference>
<gene>
    <name evidence="2" type="ORF">SCF082_LOCUS44989</name>
    <name evidence="1" type="ORF">SCF082_LOCUS578</name>
</gene>
<organism evidence="1 3">
    <name type="scientific">Durusdinium trenchii</name>
    <dbReference type="NCBI Taxonomy" id="1381693"/>
    <lineage>
        <taxon>Eukaryota</taxon>
        <taxon>Sar</taxon>
        <taxon>Alveolata</taxon>
        <taxon>Dinophyceae</taxon>
        <taxon>Suessiales</taxon>
        <taxon>Symbiodiniaceae</taxon>
        <taxon>Durusdinium</taxon>
    </lineage>
</organism>
<name>A0ABP0HAK2_9DINO</name>
<evidence type="ECO:0000313" key="2">
    <source>
        <dbReference type="EMBL" id="CAK9095810.1"/>
    </source>
</evidence>
<keyword evidence="1" id="KW-0689">Ribosomal protein</keyword>
<dbReference type="EMBL" id="CAXAMM010000225">
    <property type="protein sequence ID" value="CAK8986526.1"/>
    <property type="molecule type" value="Genomic_DNA"/>
</dbReference>
<proteinExistence type="predicted"/>
<evidence type="ECO:0000313" key="3">
    <source>
        <dbReference type="Proteomes" id="UP001642464"/>
    </source>
</evidence>
<protein>
    <submittedName>
        <fullName evidence="1">50S ribosomal protein L28</fullName>
    </submittedName>
</protein>
<sequence length="158" mass="18272">MWKNLWWDKARGEDARPSRAGPWTQPIGTVHDEELAADIQEKKWVRLYICVDALPYIDDYGLDHCAKKAGLDLYAWTKDHWEPGSRQPLRLKVSDTGKAKKDKKIWPDYEKHLNQGKPLAEIFAGPEHYRKPIPWNQRKAMTFLGSGEQSGTVRENMG</sequence>
<accession>A0ABP0HAK2</accession>
<evidence type="ECO:0000313" key="1">
    <source>
        <dbReference type="EMBL" id="CAK8986526.1"/>
    </source>
</evidence>
<dbReference type="GO" id="GO:0005840">
    <property type="term" value="C:ribosome"/>
    <property type="evidence" value="ECO:0007669"/>
    <property type="project" value="UniProtKB-KW"/>
</dbReference>
<keyword evidence="3" id="KW-1185">Reference proteome</keyword>
<dbReference type="Proteomes" id="UP001642464">
    <property type="component" value="Unassembled WGS sequence"/>
</dbReference>